<accession>A0ACB9CM26</accession>
<evidence type="ECO:0000313" key="1">
    <source>
        <dbReference type="EMBL" id="KAI3735374.1"/>
    </source>
</evidence>
<reference evidence="2" key="1">
    <citation type="journal article" date="2022" name="Mol. Ecol. Resour.">
        <title>The genomes of chicory, endive, great burdock and yacon provide insights into Asteraceae palaeo-polyploidization history and plant inulin production.</title>
        <authorList>
            <person name="Fan W."/>
            <person name="Wang S."/>
            <person name="Wang H."/>
            <person name="Wang A."/>
            <person name="Jiang F."/>
            <person name="Liu H."/>
            <person name="Zhao H."/>
            <person name="Xu D."/>
            <person name="Zhang Y."/>
        </authorList>
    </citation>
    <scope>NUCLEOTIDE SEQUENCE [LARGE SCALE GENOMIC DNA]</scope>
    <source>
        <strain evidence="2">cv. Niubang</strain>
    </source>
</reference>
<sequence>MGFLKEKKKKAQVSGGTEIKDDLQSRIQSPMSRIQSPTSRSPKKNSLGLDLVKTQIGLNEAVEASIPNKRLRAKVISNQRVGTTALVGGVSVEDSAETGKMWDRCKVDKGKIKLRSGCSKDNQAVASNDWKRSEGSKNLQEFGTKLENNCIPSEYVSKVRRTRICAQNNCIPRLCAQFQDWTTRILHKVNR</sequence>
<organism evidence="1 2">
    <name type="scientific">Arctium lappa</name>
    <name type="common">Greater burdock</name>
    <name type="synonym">Lappa major</name>
    <dbReference type="NCBI Taxonomy" id="4217"/>
    <lineage>
        <taxon>Eukaryota</taxon>
        <taxon>Viridiplantae</taxon>
        <taxon>Streptophyta</taxon>
        <taxon>Embryophyta</taxon>
        <taxon>Tracheophyta</taxon>
        <taxon>Spermatophyta</taxon>
        <taxon>Magnoliopsida</taxon>
        <taxon>eudicotyledons</taxon>
        <taxon>Gunneridae</taxon>
        <taxon>Pentapetalae</taxon>
        <taxon>asterids</taxon>
        <taxon>campanulids</taxon>
        <taxon>Asterales</taxon>
        <taxon>Asteraceae</taxon>
        <taxon>Carduoideae</taxon>
        <taxon>Cardueae</taxon>
        <taxon>Arctiinae</taxon>
        <taxon>Arctium</taxon>
    </lineage>
</organism>
<reference evidence="1 2" key="2">
    <citation type="journal article" date="2022" name="Mol. Ecol. Resour.">
        <title>The genomes of chicory, endive, great burdock and yacon provide insights into Asteraceae paleo-polyploidization history and plant inulin production.</title>
        <authorList>
            <person name="Fan W."/>
            <person name="Wang S."/>
            <person name="Wang H."/>
            <person name="Wang A."/>
            <person name="Jiang F."/>
            <person name="Liu H."/>
            <person name="Zhao H."/>
            <person name="Xu D."/>
            <person name="Zhang Y."/>
        </authorList>
    </citation>
    <scope>NUCLEOTIDE SEQUENCE [LARGE SCALE GENOMIC DNA]</scope>
    <source>
        <strain evidence="2">cv. Niubang</strain>
    </source>
</reference>
<protein>
    <submittedName>
        <fullName evidence="1">Uncharacterized protein</fullName>
    </submittedName>
</protein>
<evidence type="ECO:0000313" key="2">
    <source>
        <dbReference type="Proteomes" id="UP001055879"/>
    </source>
</evidence>
<dbReference type="Proteomes" id="UP001055879">
    <property type="component" value="Linkage Group LG04"/>
</dbReference>
<comment type="caution">
    <text evidence="1">The sequence shown here is derived from an EMBL/GenBank/DDBJ whole genome shotgun (WGS) entry which is preliminary data.</text>
</comment>
<proteinExistence type="predicted"/>
<name>A0ACB9CM26_ARCLA</name>
<gene>
    <name evidence="1" type="ORF">L6452_14870</name>
</gene>
<keyword evidence="2" id="KW-1185">Reference proteome</keyword>
<dbReference type="EMBL" id="CM042050">
    <property type="protein sequence ID" value="KAI3735374.1"/>
    <property type="molecule type" value="Genomic_DNA"/>
</dbReference>